<dbReference type="Proteomes" id="UP000000422">
    <property type="component" value="Chromosome"/>
</dbReference>
<dbReference type="KEGG" id="wsu:WS0759"/>
<reference evidence="2 3" key="1">
    <citation type="journal article" date="2003" name="Proc. Natl. Acad. Sci. U.S.A.">
        <title>Complete genome sequence and analysis of Wolinella succinogenes.</title>
        <authorList>
            <person name="Baar C."/>
            <person name="Eppinger M."/>
            <person name="Raddatz G."/>
            <person name="Simon JM."/>
            <person name="Lanz C."/>
            <person name="Klimmek O."/>
            <person name="Nandakumar R."/>
            <person name="Gross R."/>
            <person name="Rosinus A."/>
            <person name="Keller H."/>
            <person name="Jagtap P."/>
            <person name="Linke B."/>
            <person name="Meyer F."/>
            <person name="Lederer H."/>
            <person name="Schuster S.C."/>
        </authorList>
    </citation>
    <scope>NUCLEOTIDE SEQUENCE [LARGE SCALE GENOMIC DNA]</scope>
    <source>
        <strain evidence="3">ATCC 29543 / DSM 1740 / CCUG 13145 / JCM 31913 / LMG 7466 / NCTC 11488 / FDC 602W</strain>
    </source>
</reference>
<dbReference type="RefSeq" id="WP_011138672.1">
    <property type="nucleotide sequence ID" value="NC_005090.1"/>
</dbReference>
<dbReference type="SUPFAM" id="SSF52821">
    <property type="entry name" value="Rhodanese/Cell cycle control phosphatase"/>
    <property type="match status" value="1"/>
</dbReference>
<dbReference type="eggNOG" id="COG0607">
    <property type="taxonomic scope" value="Bacteria"/>
</dbReference>
<organism evidence="3">
    <name type="scientific">Wolinella succinogenes (strain ATCC 29543 / DSM 1740 / CCUG 13145 / JCM 31913 / LMG 7466 / NCTC 11488 / FDC 602W)</name>
    <name type="common">Vibrio succinogenes</name>
    <dbReference type="NCBI Taxonomy" id="273121"/>
    <lineage>
        <taxon>Bacteria</taxon>
        <taxon>Pseudomonadati</taxon>
        <taxon>Campylobacterota</taxon>
        <taxon>Epsilonproteobacteria</taxon>
        <taxon>Campylobacterales</taxon>
        <taxon>Helicobacteraceae</taxon>
        <taxon>Wolinella</taxon>
    </lineage>
</organism>
<sequence length="147" mass="17057">MRGWKSLFGVVVMTLGLQAQTLELGSYLERFDYKEREEMKIKLAEALALYEAGEAEILDIRFQEEWEVWRLGFGKHIPLPELPGRLGELDKKRLIITICPHYDRALMARLYLVTQGFKARYLSDGMLGMVGYLRGANAKEFLEEIKR</sequence>
<dbReference type="HOGENOM" id="CLU_089574_11_0_7"/>
<dbReference type="Gene3D" id="3.40.250.10">
    <property type="entry name" value="Rhodanese-like domain"/>
    <property type="match status" value="1"/>
</dbReference>
<evidence type="ECO:0000313" key="2">
    <source>
        <dbReference type="EMBL" id="CAE09875.1"/>
    </source>
</evidence>
<dbReference type="EMBL" id="BX571659">
    <property type="protein sequence ID" value="CAE09875.1"/>
    <property type="molecule type" value="Genomic_DNA"/>
</dbReference>
<proteinExistence type="predicted"/>
<evidence type="ECO:0000313" key="3">
    <source>
        <dbReference type="Proteomes" id="UP000000422"/>
    </source>
</evidence>
<accession>Q7MS52</accession>
<dbReference type="Pfam" id="PF00581">
    <property type="entry name" value="Rhodanese"/>
    <property type="match status" value="1"/>
</dbReference>
<feature type="domain" description="Rhodanese" evidence="1">
    <location>
        <begin position="51"/>
        <end position="138"/>
    </location>
</feature>
<name>Q7MS52_WOLSU</name>
<dbReference type="STRING" id="273121.WS0759"/>
<dbReference type="PROSITE" id="PS50206">
    <property type="entry name" value="RHODANESE_3"/>
    <property type="match status" value="1"/>
</dbReference>
<protein>
    <recommendedName>
        <fullName evidence="1">Rhodanese domain-containing protein</fullName>
    </recommendedName>
</protein>
<dbReference type="CDD" id="cd00158">
    <property type="entry name" value="RHOD"/>
    <property type="match status" value="1"/>
</dbReference>
<keyword evidence="3" id="KW-1185">Reference proteome</keyword>
<dbReference type="InterPro" id="IPR001763">
    <property type="entry name" value="Rhodanese-like_dom"/>
</dbReference>
<gene>
    <name evidence="2" type="ordered locus">WS0759</name>
</gene>
<evidence type="ECO:0000259" key="1">
    <source>
        <dbReference type="PROSITE" id="PS50206"/>
    </source>
</evidence>
<dbReference type="AlphaFoldDB" id="Q7MS52"/>
<dbReference type="InterPro" id="IPR036873">
    <property type="entry name" value="Rhodanese-like_dom_sf"/>
</dbReference>